<keyword evidence="2" id="KW-1133">Transmembrane helix</keyword>
<dbReference type="AlphaFoldDB" id="A0A1I4A1R1"/>
<protein>
    <recommendedName>
        <fullName evidence="5">Type IV pilus biogenesis protein PilP</fullName>
    </recommendedName>
</protein>
<name>A0A1I4A1R1_9RHOB</name>
<reference evidence="4" key="1">
    <citation type="submission" date="2016-10" db="EMBL/GenBank/DDBJ databases">
        <authorList>
            <person name="Varghese N."/>
            <person name="Submissions S."/>
        </authorList>
    </citation>
    <scope>NUCLEOTIDE SEQUENCE [LARGE SCALE GENOMIC DNA]</scope>
    <source>
        <strain evidence="4">DSM 28453</strain>
    </source>
</reference>
<feature type="compositionally biased region" description="Low complexity" evidence="1">
    <location>
        <begin position="428"/>
        <end position="442"/>
    </location>
</feature>
<evidence type="ECO:0000256" key="2">
    <source>
        <dbReference type="SAM" id="Phobius"/>
    </source>
</evidence>
<dbReference type="RefSeq" id="WP_093318965.1">
    <property type="nucleotide sequence ID" value="NZ_FOSZ01000001.1"/>
</dbReference>
<feature type="region of interest" description="Disordered" evidence="1">
    <location>
        <begin position="176"/>
        <end position="253"/>
    </location>
</feature>
<evidence type="ECO:0000313" key="4">
    <source>
        <dbReference type="Proteomes" id="UP000198851"/>
    </source>
</evidence>
<accession>A0A1I4A1R1</accession>
<dbReference type="InterPro" id="IPR043129">
    <property type="entry name" value="ATPase_NBD"/>
</dbReference>
<feature type="region of interest" description="Disordered" evidence="1">
    <location>
        <begin position="341"/>
        <end position="360"/>
    </location>
</feature>
<evidence type="ECO:0008006" key="5">
    <source>
        <dbReference type="Google" id="ProtNLM"/>
    </source>
</evidence>
<proteinExistence type="predicted"/>
<feature type="compositionally biased region" description="Low complexity" evidence="1">
    <location>
        <begin position="282"/>
        <end position="302"/>
    </location>
</feature>
<dbReference type="Proteomes" id="UP000198851">
    <property type="component" value="Unassembled WGS sequence"/>
</dbReference>
<feature type="region of interest" description="Disordered" evidence="1">
    <location>
        <begin position="428"/>
        <end position="454"/>
    </location>
</feature>
<dbReference type="SUPFAM" id="SSF53067">
    <property type="entry name" value="Actin-like ATPase domain"/>
    <property type="match status" value="1"/>
</dbReference>
<feature type="region of interest" description="Disordered" evidence="1">
    <location>
        <begin position="282"/>
        <end position="330"/>
    </location>
</feature>
<keyword evidence="4" id="KW-1185">Reference proteome</keyword>
<dbReference type="STRING" id="1280847.SAMN04488036_101112"/>
<dbReference type="EMBL" id="FOSZ01000001">
    <property type="protein sequence ID" value="SFK50253.1"/>
    <property type="molecule type" value="Genomic_DNA"/>
</dbReference>
<gene>
    <name evidence="3" type="ORF">SAMN04488036_101112</name>
</gene>
<dbReference type="OrthoDB" id="7870459at2"/>
<evidence type="ECO:0000313" key="3">
    <source>
        <dbReference type="EMBL" id="SFK50253.1"/>
    </source>
</evidence>
<evidence type="ECO:0000256" key="1">
    <source>
        <dbReference type="SAM" id="MobiDB-lite"/>
    </source>
</evidence>
<sequence>MSPTLALTLSFEGIGLLTRVDSGWHLLGEVGLDSPDLAGDLAKLRDMAANQAGDGFGTLLVLPNDQIKFLSLKLGRKLGAKAEGEVARILEEETPYSADQLVFDTCTQGAETQIAAVAKETLAEAEAFAAEYAFNPVRFTAMPESADFAAAPDFGPTSQGQGAAGAFDGTAIVVVGSGPLPPAPEPVPEIEGESLAPQTTDSADVSMPLTVDAAESTPDTSEAPPSESAPVAFASRRQPSDLTAAPELGGVSRDAAKGVEASPTLDAPLRFDPSRVVSSLAADGEAADTAPTADTPPSSSFFSRRKPKATKAEPNLKAPVQTDPDAADATVESGADTLVAELPDAMSAERTARRKVKDQEKERLTVFGSRQEEVRGKPRHLGLILTTLLLLFLALVALWATFFVEDGVAGLFGERQDDVVVIEPQAAQPVTPQPQTEAVTQADDVAQSGDATQSEEVVLAPQALPALEDLGAAAEVDTATIDPDNLNTEALPPVSADTITDSAEIEALLDAEDPRSLSDDEAEARYAVTGIWQKAPLSPLDVQSESSEDIYVPSIDHDLGALDAIALPADTGLLTDASPASQINPPAQGTQFAFDERGLVIATPEGALTPEGILVFAGRPQVEPPNYPKRINVAQALQERDERLANRRPRLRPADLIETNERATLGGLTRSELALKRPKLRPASAKEAEEADTTPTALAVASSPRPRVKPSNIAQLAQRATPSVTEVAATPAAATITPSIPTTASVARQATIQNAINLKKINLIGVYGTSSNRRALIRLSNGRYKKVQVGDRIDGGKVAAIGESELRYVKSGKNITLKMPKG</sequence>
<feature type="region of interest" description="Disordered" evidence="1">
    <location>
        <begin position="679"/>
        <end position="707"/>
    </location>
</feature>
<organism evidence="3 4">
    <name type="scientific">Shimia haliotis</name>
    <dbReference type="NCBI Taxonomy" id="1280847"/>
    <lineage>
        <taxon>Bacteria</taxon>
        <taxon>Pseudomonadati</taxon>
        <taxon>Pseudomonadota</taxon>
        <taxon>Alphaproteobacteria</taxon>
        <taxon>Rhodobacterales</taxon>
        <taxon>Roseobacteraceae</taxon>
    </lineage>
</organism>
<feature type="transmembrane region" description="Helical" evidence="2">
    <location>
        <begin position="380"/>
        <end position="402"/>
    </location>
</feature>
<keyword evidence="2" id="KW-0472">Membrane</keyword>
<keyword evidence="2" id="KW-0812">Transmembrane</keyword>